<evidence type="ECO:0000313" key="5">
    <source>
        <dbReference type="EMBL" id="KAL3312859.1"/>
    </source>
</evidence>
<feature type="domain" description="CUB" evidence="4">
    <location>
        <begin position="197"/>
        <end position="318"/>
    </location>
</feature>
<dbReference type="CDD" id="cd00041">
    <property type="entry name" value="CUB"/>
    <property type="match status" value="1"/>
</dbReference>
<dbReference type="InterPro" id="IPR035914">
    <property type="entry name" value="Sperma_CUB_dom_sf"/>
</dbReference>
<evidence type="ECO:0000256" key="2">
    <source>
        <dbReference type="PROSITE-ProRule" id="PRU00059"/>
    </source>
</evidence>
<accession>A0ABD2PZS1</accession>
<proteinExistence type="predicted"/>
<gene>
    <name evidence="5" type="ORF">Ciccas_008542</name>
</gene>
<dbReference type="SUPFAM" id="SSF49854">
    <property type="entry name" value="Spermadhesin, CUB domain"/>
    <property type="match status" value="2"/>
</dbReference>
<evidence type="ECO:0000256" key="1">
    <source>
        <dbReference type="ARBA" id="ARBA00023157"/>
    </source>
</evidence>
<dbReference type="AlphaFoldDB" id="A0ABD2PZS1"/>
<sequence length="617" mass="69395">MTSNSRKHWTNSPFFQENYPVDTTCVYLFIPKPDELVRISFDVFETGETAEKKKSSKEDYYRILDECHEFKYVGLMVPAARPEHKEKRSLAKLAILLLLICDVAKDAVDLVDTEGKQWNWMQNLKEVLRYSMVFCDKKIPGPYVSSVSSHGLVARFRSDAKTTAKGFSLRYEFIPRPSPLEPVMQTNYGLANKGDRCGGIYKSSSGAGILRSPNYPQKYGENLFCQWEIQRWDRHEGLHQKAILLDFPKFSLEGSNKNCSSAILKIYKEYEITPTAQLCGTDSSLNSLYSSAKFLRIEFLTTSQSIGGAGFEILWTEIYEPNKDGSCPEATIKCQLTKYCIYRQLECDGFENCGTQINATGSRLIDYSEANYHCPTSSSYSSLQVVLGILLTVVILGCFVIFILYREHKRNQKEEADPLHEFPGSKSFENLNGQGPIRGTKYDMINSDTYFPQASDLLHSTKHSNFARNASNNSSPPKHRHIYQVQDLGSSRKFKSQTSQISQTSNKNLIPLSSGLIGFGEGQIISEISRPITVAPVTPKPSSNDGLIRAQSSHHIQVLQPIQQPFLPINFNGHFTIAPMPQPEPIFVGTFQPSNFTYATLPANSDNSRTSQKVSIV</sequence>
<feature type="domain" description="CUB" evidence="4">
    <location>
        <begin position="1"/>
        <end position="174"/>
    </location>
</feature>
<comment type="caution">
    <text evidence="5">The sequence shown here is derived from an EMBL/GenBank/DDBJ whole genome shotgun (WGS) entry which is preliminary data.</text>
</comment>
<dbReference type="CDD" id="cd12087">
    <property type="entry name" value="TM_EGFR-like"/>
    <property type="match status" value="1"/>
</dbReference>
<evidence type="ECO:0000313" key="6">
    <source>
        <dbReference type="Proteomes" id="UP001626550"/>
    </source>
</evidence>
<dbReference type="EMBL" id="JBJKFK010001524">
    <property type="protein sequence ID" value="KAL3312859.1"/>
    <property type="molecule type" value="Genomic_DNA"/>
</dbReference>
<keyword evidence="3" id="KW-1133">Transmembrane helix</keyword>
<dbReference type="Gene3D" id="2.60.120.290">
    <property type="entry name" value="Spermadhesin, CUB domain"/>
    <property type="match status" value="2"/>
</dbReference>
<keyword evidence="6" id="KW-1185">Reference proteome</keyword>
<reference evidence="5 6" key="1">
    <citation type="submission" date="2024-11" db="EMBL/GenBank/DDBJ databases">
        <title>Adaptive evolution of stress response genes in parasites aligns with host niche diversity.</title>
        <authorList>
            <person name="Hahn C."/>
            <person name="Resl P."/>
        </authorList>
    </citation>
    <scope>NUCLEOTIDE SEQUENCE [LARGE SCALE GENOMIC DNA]</scope>
    <source>
        <strain evidence="5">EGGRZ-B1_66</strain>
        <tissue evidence="5">Body</tissue>
    </source>
</reference>
<dbReference type="PANTHER" id="PTHR47537:SF2">
    <property type="entry name" value="CUBILIN"/>
    <property type="match status" value="1"/>
</dbReference>
<dbReference type="Pfam" id="PF00431">
    <property type="entry name" value="CUB"/>
    <property type="match status" value="1"/>
</dbReference>
<keyword evidence="1" id="KW-1015">Disulfide bond</keyword>
<evidence type="ECO:0000256" key="3">
    <source>
        <dbReference type="SAM" id="Phobius"/>
    </source>
</evidence>
<dbReference type="InterPro" id="IPR053207">
    <property type="entry name" value="Non-NMDA_GluR_Accessory"/>
</dbReference>
<dbReference type="PANTHER" id="PTHR47537">
    <property type="entry name" value="CUBILIN"/>
    <property type="match status" value="1"/>
</dbReference>
<dbReference type="PROSITE" id="PS01180">
    <property type="entry name" value="CUB"/>
    <property type="match status" value="2"/>
</dbReference>
<dbReference type="InterPro" id="IPR000859">
    <property type="entry name" value="CUB_dom"/>
</dbReference>
<dbReference type="Proteomes" id="UP001626550">
    <property type="component" value="Unassembled WGS sequence"/>
</dbReference>
<dbReference type="SMART" id="SM00042">
    <property type="entry name" value="CUB"/>
    <property type="match status" value="2"/>
</dbReference>
<keyword evidence="3" id="KW-0812">Transmembrane</keyword>
<organism evidence="5 6">
    <name type="scientific">Cichlidogyrus casuarinus</name>
    <dbReference type="NCBI Taxonomy" id="1844966"/>
    <lineage>
        <taxon>Eukaryota</taxon>
        <taxon>Metazoa</taxon>
        <taxon>Spiralia</taxon>
        <taxon>Lophotrochozoa</taxon>
        <taxon>Platyhelminthes</taxon>
        <taxon>Monogenea</taxon>
        <taxon>Monopisthocotylea</taxon>
        <taxon>Dactylogyridea</taxon>
        <taxon>Ancyrocephalidae</taxon>
        <taxon>Cichlidogyrus</taxon>
    </lineage>
</organism>
<protein>
    <recommendedName>
        <fullName evidence="4">CUB domain-containing protein</fullName>
    </recommendedName>
</protein>
<evidence type="ECO:0000259" key="4">
    <source>
        <dbReference type="PROSITE" id="PS01180"/>
    </source>
</evidence>
<comment type="caution">
    <text evidence="2">Lacks conserved residue(s) required for the propagation of feature annotation.</text>
</comment>
<name>A0ABD2PZS1_9PLAT</name>
<feature type="transmembrane region" description="Helical" evidence="3">
    <location>
        <begin position="383"/>
        <end position="405"/>
    </location>
</feature>
<keyword evidence="3" id="KW-0472">Membrane</keyword>